<keyword evidence="3" id="KW-1185">Reference proteome</keyword>
<name>A0ABU8T1Q9_9PSEU</name>
<evidence type="ECO:0000256" key="1">
    <source>
        <dbReference type="SAM" id="MobiDB-lite"/>
    </source>
</evidence>
<sequence length="240" mass="23599">MQPGLTGPAERAPDVAGVVVGWRCWRVDDTAAAPLLRSPVHVRTAWPAGGALTARCELRGHPAPDPSCTCGVYAAREPGRVGGAGFGPGTVLGCVALWGTVVEGEHGWRAGAAAPLVLFCGPSLGEAGRAGLAAAYRVGVHRLAAPVVAAVDAPPPAGTADAVLAAAVSGRGLGEAVTAFAAAARPAPAPAPRRSPARRRRFALGTAAVLAVLAAAATGPEPESSPAAPPGTPTAGPVAR</sequence>
<comment type="caution">
    <text evidence="2">The sequence shown here is derived from an EMBL/GenBank/DDBJ whole genome shotgun (WGS) entry which is preliminary data.</text>
</comment>
<proteinExistence type="predicted"/>
<feature type="region of interest" description="Disordered" evidence="1">
    <location>
        <begin position="218"/>
        <end position="240"/>
    </location>
</feature>
<dbReference type="RefSeq" id="WP_340285762.1">
    <property type="nucleotide sequence ID" value="NZ_JBBJUP010000001.1"/>
</dbReference>
<gene>
    <name evidence="2" type="ORF">WJX68_01880</name>
</gene>
<accession>A0ABU8T1Q9</accession>
<organism evidence="2 3">
    <name type="scientific">Pseudonocardia spirodelae</name>
    <dbReference type="NCBI Taxonomy" id="3133431"/>
    <lineage>
        <taxon>Bacteria</taxon>
        <taxon>Bacillati</taxon>
        <taxon>Actinomycetota</taxon>
        <taxon>Actinomycetes</taxon>
        <taxon>Pseudonocardiales</taxon>
        <taxon>Pseudonocardiaceae</taxon>
        <taxon>Pseudonocardia</taxon>
    </lineage>
</organism>
<evidence type="ECO:0000313" key="3">
    <source>
        <dbReference type="Proteomes" id="UP001364211"/>
    </source>
</evidence>
<dbReference type="Proteomes" id="UP001364211">
    <property type="component" value="Unassembled WGS sequence"/>
</dbReference>
<protein>
    <submittedName>
        <fullName evidence="2">Uncharacterized protein</fullName>
    </submittedName>
</protein>
<dbReference type="EMBL" id="JBBJUP010000001">
    <property type="protein sequence ID" value="MEJ8277667.1"/>
    <property type="molecule type" value="Genomic_DNA"/>
</dbReference>
<reference evidence="2 3" key="1">
    <citation type="submission" date="2024-03" db="EMBL/GenBank/DDBJ databases">
        <title>Draft genome sequence of Pseudonocardia sp. DW16-2.</title>
        <authorList>
            <person name="Duangmal K."/>
        </authorList>
    </citation>
    <scope>NUCLEOTIDE SEQUENCE [LARGE SCALE GENOMIC DNA]</scope>
    <source>
        <strain evidence="2 3">DW16-2</strain>
    </source>
</reference>
<evidence type="ECO:0000313" key="2">
    <source>
        <dbReference type="EMBL" id="MEJ8277667.1"/>
    </source>
</evidence>